<dbReference type="GeneTree" id="ENSGT00940000166025"/>
<evidence type="ECO:0000256" key="2">
    <source>
        <dbReference type="ARBA" id="ARBA00022771"/>
    </source>
</evidence>
<reference evidence="7" key="2">
    <citation type="submission" date="2025-09" db="UniProtKB">
        <authorList>
            <consortium name="Ensembl"/>
        </authorList>
    </citation>
    <scope>IDENTIFICATION</scope>
</reference>
<evidence type="ECO:0000256" key="3">
    <source>
        <dbReference type="ARBA" id="ARBA00022833"/>
    </source>
</evidence>
<dbReference type="PANTHER" id="PTHR22763:SF162">
    <property type="entry name" value="TRANSMEMBRANE E3 UBIQUITIN-PROTEIN LIGASE 1"/>
    <property type="match status" value="1"/>
</dbReference>
<name>A0A3B3RBG6_9TELE</name>
<keyword evidence="3" id="KW-0862">Zinc</keyword>
<keyword evidence="1" id="KW-0479">Metal-binding</keyword>
<dbReference type="Pfam" id="PF13639">
    <property type="entry name" value="zf-RING_2"/>
    <property type="match status" value="1"/>
</dbReference>
<dbReference type="Ensembl" id="ENSPKIT00000039722.1">
    <property type="protein sequence ID" value="ENSPKIP00000015260.1"/>
    <property type="gene ID" value="ENSPKIG00000002038.1"/>
</dbReference>
<dbReference type="GO" id="GO:0043161">
    <property type="term" value="P:proteasome-mediated ubiquitin-dependent protein catabolic process"/>
    <property type="evidence" value="ECO:0007669"/>
    <property type="project" value="TreeGrafter"/>
</dbReference>
<evidence type="ECO:0000256" key="1">
    <source>
        <dbReference type="ARBA" id="ARBA00022723"/>
    </source>
</evidence>
<dbReference type="InterPro" id="IPR001841">
    <property type="entry name" value="Znf_RING"/>
</dbReference>
<dbReference type="Proteomes" id="UP000261540">
    <property type="component" value="Unplaced"/>
</dbReference>
<dbReference type="GO" id="GO:0061630">
    <property type="term" value="F:ubiquitin protein ligase activity"/>
    <property type="evidence" value="ECO:0007669"/>
    <property type="project" value="TreeGrafter"/>
</dbReference>
<proteinExistence type="predicted"/>
<organism evidence="7 8">
    <name type="scientific">Paramormyrops kingsleyae</name>
    <dbReference type="NCBI Taxonomy" id="1676925"/>
    <lineage>
        <taxon>Eukaryota</taxon>
        <taxon>Metazoa</taxon>
        <taxon>Chordata</taxon>
        <taxon>Craniata</taxon>
        <taxon>Vertebrata</taxon>
        <taxon>Euteleostomi</taxon>
        <taxon>Actinopterygii</taxon>
        <taxon>Neopterygii</taxon>
        <taxon>Teleostei</taxon>
        <taxon>Osteoglossocephala</taxon>
        <taxon>Osteoglossomorpha</taxon>
        <taxon>Osteoglossiformes</taxon>
        <taxon>Mormyridae</taxon>
        <taxon>Paramormyrops</taxon>
    </lineage>
</organism>
<dbReference type="AlphaFoldDB" id="A0A3B3RBG6"/>
<evidence type="ECO:0000256" key="5">
    <source>
        <dbReference type="SAM" id="Phobius"/>
    </source>
</evidence>
<sequence length="186" mass="21566">MTSYNDGHHVSSSLHLHCICATRLTLEALKMTWGETYQMPLNVYIAGLGVGLFLFVLTVIWFCVGSFFLFCRLRRYKTREHYEYNEVTFKISKKKLEFSITSQFLKVTDAPDAPDLPLQQMCAVCLEEFRMRDQLALCPCSHTFHTKCLLKWLEIRSLCPMCNKPVYKVPLTGPQDIINFQVPQDL</sequence>
<feature type="domain" description="RING-type" evidence="6">
    <location>
        <begin position="122"/>
        <end position="163"/>
    </location>
</feature>
<reference evidence="7" key="1">
    <citation type="submission" date="2025-08" db="UniProtKB">
        <authorList>
            <consortium name="Ensembl"/>
        </authorList>
    </citation>
    <scope>IDENTIFICATION</scope>
</reference>
<protein>
    <submittedName>
        <fullName evidence="7">Si:dkey-51a16.9</fullName>
    </submittedName>
</protein>
<dbReference type="STRING" id="1676925.ENSPKIP00000015260"/>
<evidence type="ECO:0000313" key="8">
    <source>
        <dbReference type="Proteomes" id="UP000261540"/>
    </source>
</evidence>
<accession>A0A3B3RBG6</accession>
<dbReference type="PROSITE" id="PS50089">
    <property type="entry name" value="ZF_RING_2"/>
    <property type="match status" value="1"/>
</dbReference>
<feature type="transmembrane region" description="Helical" evidence="5">
    <location>
        <begin position="43"/>
        <end position="70"/>
    </location>
</feature>
<dbReference type="Gene3D" id="3.30.40.10">
    <property type="entry name" value="Zinc/RING finger domain, C3HC4 (zinc finger)"/>
    <property type="match status" value="1"/>
</dbReference>
<dbReference type="PANTHER" id="PTHR22763">
    <property type="entry name" value="RING ZINC FINGER PROTEIN"/>
    <property type="match status" value="1"/>
</dbReference>
<dbReference type="GO" id="GO:0008270">
    <property type="term" value="F:zinc ion binding"/>
    <property type="evidence" value="ECO:0007669"/>
    <property type="project" value="UniProtKB-KW"/>
</dbReference>
<keyword evidence="5" id="KW-1133">Transmembrane helix</keyword>
<evidence type="ECO:0000256" key="4">
    <source>
        <dbReference type="PROSITE-ProRule" id="PRU00175"/>
    </source>
</evidence>
<dbReference type="InterPro" id="IPR050731">
    <property type="entry name" value="HRD1_E3_ubiq-ligases"/>
</dbReference>
<keyword evidence="8" id="KW-1185">Reference proteome</keyword>
<keyword evidence="5" id="KW-0812">Transmembrane</keyword>
<dbReference type="SMART" id="SM00184">
    <property type="entry name" value="RING"/>
    <property type="match status" value="1"/>
</dbReference>
<dbReference type="GO" id="GO:0012505">
    <property type="term" value="C:endomembrane system"/>
    <property type="evidence" value="ECO:0007669"/>
    <property type="project" value="TreeGrafter"/>
</dbReference>
<dbReference type="SUPFAM" id="SSF57850">
    <property type="entry name" value="RING/U-box"/>
    <property type="match status" value="1"/>
</dbReference>
<keyword evidence="2 4" id="KW-0863">Zinc-finger</keyword>
<dbReference type="InterPro" id="IPR013083">
    <property type="entry name" value="Znf_RING/FYVE/PHD"/>
</dbReference>
<keyword evidence="5" id="KW-0472">Membrane</keyword>
<evidence type="ECO:0000259" key="6">
    <source>
        <dbReference type="PROSITE" id="PS50089"/>
    </source>
</evidence>
<evidence type="ECO:0000313" key="7">
    <source>
        <dbReference type="Ensembl" id="ENSPKIP00000015260.1"/>
    </source>
</evidence>